<reference evidence="1" key="1">
    <citation type="journal article" date="2021" name="Nat. Commun.">
        <title>Genetic determinants of endophytism in the Arabidopsis root mycobiome.</title>
        <authorList>
            <person name="Mesny F."/>
            <person name="Miyauchi S."/>
            <person name="Thiergart T."/>
            <person name="Pickel B."/>
            <person name="Atanasova L."/>
            <person name="Karlsson M."/>
            <person name="Huettel B."/>
            <person name="Barry K.W."/>
            <person name="Haridas S."/>
            <person name="Chen C."/>
            <person name="Bauer D."/>
            <person name="Andreopoulos W."/>
            <person name="Pangilinan J."/>
            <person name="LaButti K."/>
            <person name="Riley R."/>
            <person name="Lipzen A."/>
            <person name="Clum A."/>
            <person name="Drula E."/>
            <person name="Henrissat B."/>
            <person name="Kohler A."/>
            <person name="Grigoriev I.V."/>
            <person name="Martin F.M."/>
            <person name="Hacquard S."/>
        </authorList>
    </citation>
    <scope>NUCLEOTIDE SEQUENCE</scope>
    <source>
        <strain evidence="1">MPI-CAGE-CH-0243</strain>
    </source>
</reference>
<sequence length="153" mass="17212">MNSSIRGSLYPRCRKACHSEIHNIRKAQSKRQTQPPNTAEVLQNHFNTNQKLRILQPPISTPPSHYLIAPYHPRRSPSDLVRPSSASALRWKIQQQKNSPRLPSPTLDCRSPAQKMACDDAAHGVVSWPIHIICISACIRTIALFLAVDHTLL</sequence>
<proteinExistence type="predicted"/>
<evidence type="ECO:0000313" key="2">
    <source>
        <dbReference type="Proteomes" id="UP000700596"/>
    </source>
</evidence>
<organism evidence="1 2">
    <name type="scientific">Dendryphion nanum</name>
    <dbReference type="NCBI Taxonomy" id="256645"/>
    <lineage>
        <taxon>Eukaryota</taxon>
        <taxon>Fungi</taxon>
        <taxon>Dikarya</taxon>
        <taxon>Ascomycota</taxon>
        <taxon>Pezizomycotina</taxon>
        <taxon>Dothideomycetes</taxon>
        <taxon>Pleosporomycetidae</taxon>
        <taxon>Pleosporales</taxon>
        <taxon>Torulaceae</taxon>
        <taxon>Dendryphion</taxon>
    </lineage>
</organism>
<name>A0A9P9ITX1_9PLEO</name>
<gene>
    <name evidence="1" type="ORF">B0J11DRAFT_156422</name>
</gene>
<dbReference type="Proteomes" id="UP000700596">
    <property type="component" value="Unassembled WGS sequence"/>
</dbReference>
<protein>
    <submittedName>
        <fullName evidence="1">Uncharacterized protein</fullName>
    </submittedName>
</protein>
<dbReference type="EMBL" id="JAGMWT010000002">
    <property type="protein sequence ID" value="KAH7135273.1"/>
    <property type="molecule type" value="Genomic_DNA"/>
</dbReference>
<accession>A0A9P9ITX1</accession>
<evidence type="ECO:0000313" key="1">
    <source>
        <dbReference type="EMBL" id="KAH7135273.1"/>
    </source>
</evidence>
<keyword evidence="2" id="KW-1185">Reference proteome</keyword>
<dbReference type="AlphaFoldDB" id="A0A9P9ITX1"/>
<comment type="caution">
    <text evidence="1">The sequence shown here is derived from an EMBL/GenBank/DDBJ whole genome shotgun (WGS) entry which is preliminary data.</text>
</comment>